<dbReference type="EMBL" id="ML976771">
    <property type="protein sequence ID" value="KAF1965060.1"/>
    <property type="molecule type" value="Genomic_DNA"/>
</dbReference>
<dbReference type="GO" id="GO:0005834">
    <property type="term" value="C:heterotrimeric G-protein complex"/>
    <property type="evidence" value="ECO:0007669"/>
    <property type="project" value="TreeGrafter"/>
</dbReference>
<evidence type="ECO:0000313" key="8">
    <source>
        <dbReference type="Proteomes" id="UP000800036"/>
    </source>
</evidence>
<feature type="binding site" evidence="5">
    <location>
        <begin position="152"/>
        <end position="158"/>
    </location>
    <ligand>
        <name>GTP</name>
        <dbReference type="ChEBI" id="CHEBI:37565"/>
    </ligand>
</feature>
<proteinExistence type="predicted"/>
<protein>
    <submittedName>
        <fullName evidence="7">G-alpha-domain-containing protein</fullName>
    </submittedName>
</protein>
<dbReference type="GO" id="GO:0007188">
    <property type="term" value="P:adenylate cyclase-modulating G protein-coupled receptor signaling pathway"/>
    <property type="evidence" value="ECO:0007669"/>
    <property type="project" value="TreeGrafter"/>
</dbReference>
<dbReference type="PANTHER" id="PTHR10218:SF360">
    <property type="entry name" value="GUANINE NUCLEOTIDE-BINDING PROTEIN SUBUNIT ALPHA HOMOLOG"/>
    <property type="match status" value="1"/>
</dbReference>
<dbReference type="SUPFAM" id="SSF52540">
    <property type="entry name" value="P-loop containing nucleoside triphosphate hydrolases"/>
    <property type="match status" value="1"/>
</dbReference>
<dbReference type="InterPro" id="IPR027417">
    <property type="entry name" value="P-loop_NTPase"/>
</dbReference>
<dbReference type="PANTHER" id="PTHR10218">
    <property type="entry name" value="GTP-BINDING PROTEIN ALPHA SUBUNIT"/>
    <property type="match status" value="1"/>
</dbReference>
<dbReference type="GO" id="GO:0003924">
    <property type="term" value="F:GTPase activity"/>
    <property type="evidence" value="ECO:0007669"/>
    <property type="project" value="InterPro"/>
</dbReference>
<dbReference type="AlphaFoldDB" id="A0A6A5UL41"/>
<dbReference type="GO" id="GO:0001664">
    <property type="term" value="F:G protein-coupled receptor binding"/>
    <property type="evidence" value="ECO:0007669"/>
    <property type="project" value="TreeGrafter"/>
</dbReference>
<evidence type="ECO:0000256" key="5">
    <source>
        <dbReference type="PIRSR" id="PIRSR601019-1"/>
    </source>
</evidence>
<dbReference type="Gene3D" id="1.10.400.10">
    <property type="entry name" value="GI Alpha 1, domain 2-like"/>
    <property type="match status" value="1"/>
</dbReference>
<dbReference type="GO" id="GO:0005525">
    <property type="term" value="F:GTP binding"/>
    <property type="evidence" value="ECO:0007669"/>
    <property type="project" value="UniProtKB-KW"/>
</dbReference>
<dbReference type="Pfam" id="PF00503">
    <property type="entry name" value="G-alpha"/>
    <property type="match status" value="1"/>
</dbReference>
<dbReference type="Proteomes" id="UP000800036">
    <property type="component" value="Unassembled WGS sequence"/>
</dbReference>
<keyword evidence="1 6" id="KW-0479">Metal-binding</keyword>
<dbReference type="SMART" id="SM00275">
    <property type="entry name" value="G_alpha"/>
    <property type="match status" value="1"/>
</dbReference>
<gene>
    <name evidence="7" type="ORF">BU23DRAFT_490760</name>
</gene>
<keyword evidence="8" id="KW-1185">Reference proteome</keyword>
<sequence length="347" mass="40126">MLTVYGGQGESSKTTFVKHLEWIYGPGFPTEEREVWRNIIHDDLLTAYHGLQRAYEKKCPYGIELENDIWVSLNSPINFHPRVMRIELASGDQPELFQSAFPYVFKRLVDESADIVMRNGGAGSLPDNIDYFVNHLVRICDINYIPTGGDILRARTRTTGIHRYTYTSPDYKSFQVYDVGGERSERKKCIKVFDQSAVVLLFVPIDSYDQILYEDENTNRMQEALTLFKSLVNTEDWWKESRMSLCFTKCDLFEKKIQSGSTPLNVYFPEYAGSPTDVAECRKYITWRFTQLLEQRSELGVFYLDVTDTGHVREVVETSLGGGYSTSPRYNHFDRRGDSLHENVTRI</sequence>
<evidence type="ECO:0000256" key="3">
    <source>
        <dbReference type="ARBA" id="ARBA00023134"/>
    </source>
</evidence>
<evidence type="ECO:0000256" key="4">
    <source>
        <dbReference type="ARBA" id="ARBA00023224"/>
    </source>
</evidence>
<dbReference type="PRINTS" id="PR00318">
    <property type="entry name" value="GPROTEINA"/>
</dbReference>
<feature type="binding site" evidence="6">
    <location>
        <position position="14"/>
    </location>
    <ligand>
        <name>Mg(2+)</name>
        <dbReference type="ChEBI" id="CHEBI:18420"/>
    </ligand>
</feature>
<keyword evidence="3 5" id="KW-0342">GTP-binding</keyword>
<name>A0A6A5UL41_9PLEO</name>
<feature type="binding site" evidence="5">
    <location>
        <begin position="10"/>
        <end position="15"/>
    </location>
    <ligand>
        <name>GTP</name>
        <dbReference type="ChEBI" id="CHEBI:37565"/>
    </ligand>
</feature>
<accession>A0A6A5UL41</accession>
<feature type="binding site" evidence="6">
    <location>
        <position position="158"/>
    </location>
    <ligand>
        <name>Mg(2+)</name>
        <dbReference type="ChEBI" id="CHEBI:18420"/>
    </ligand>
</feature>
<keyword evidence="4" id="KW-0807">Transducer</keyword>
<evidence type="ECO:0000256" key="6">
    <source>
        <dbReference type="PIRSR" id="PIRSR601019-2"/>
    </source>
</evidence>
<dbReference type="GO" id="GO:0031683">
    <property type="term" value="F:G-protein beta/gamma-subunit complex binding"/>
    <property type="evidence" value="ECO:0007669"/>
    <property type="project" value="InterPro"/>
</dbReference>
<dbReference type="GO" id="GO:0046872">
    <property type="term" value="F:metal ion binding"/>
    <property type="evidence" value="ECO:0007669"/>
    <property type="project" value="UniProtKB-KW"/>
</dbReference>
<dbReference type="Gene3D" id="3.40.50.300">
    <property type="entry name" value="P-loop containing nucleotide triphosphate hydrolases"/>
    <property type="match status" value="1"/>
</dbReference>
<dbReference type="FunFam" id="3.40.50.300:FF:000692">
    <property type="entry name" value="Guanine nucleotide-binding protein subunit alpha"/>
    <property type="match status" value="1"/>
</dbReference>
<dbReference type="PROSITE" id="PS51882">
    <property type="entry name" value="G_ALPHA"/>
    <property type="match status" value="1"/>
</dbReference>
<dbReference type="InterPro" id="IPR011025">
    <property type="entry name" value="GproteinA_insert"/>
</dbReference>
<keyword evidence="2 5" id="KW-0547">Nucleotide-binding</keyword>
<dbReference type="OrthoDB" id="5426548at2759"/>
<evidence type="ECO:0000313" key="7">
    <source>
        <dbReference type="EMBL" id="KAF1965060.1"/>
    </source>
</evidence>
<keyword evidence="6" id="KW-0460">Magnesium</keyword>
<dbReference type="InterPro" id="IPR001019">
    <property type="entry name" value="Gprotein_alpha_su"/>
</dbReference>
<organism evidence="7 8">
    <name type="scientific">Bimuria novae-zelandiae CBS 107.79</name>
    <dbReference type="NCBI Taxonomy" id="1447943"/>
    <lineage>
        <taxon>Eukaryota</taxon>
        <taxon>Fungi</taxon>
        <taxon>Dikarya</taxon>
        <taxon>Ascomycota</taxon>
        <taxon>Pezizomycotina</taxon>
        <taxon>Dothideomycetes</taxon>
        <taxon>Pleosporomycetidae</taxon>
        <taxon>Pleosporales</taxon>
        <taxon>Massarineae</taxon>
        <taxon>Didymosphaeriaceae</taxon>
        <taxon>Bimuria</taxon>
    </lineage>
</organism>
<dbReference type="SUPFAM" id="SSF47895">
    <property type="entry name" value="Transducin (alpha subunit), insertion domain"/>
    <property type="match status" value="1"/>
</dbReference>
<dbReference type="GO" id="GO:0005737">
    <property type="term" value="C:cytoplasm"/>
    <property type="evidence" value="ECO:0007669"/>
    <property type="project" value="TreeGrafter"/>
</dbReference>
<evidence type="ECO:0000256" key="2">
    <source>
        <dbReference type="ARBA" id="ARBA00022741"/>
    </source>
</evidence>
<evidence type="ECO:0000256" key="1">
    <source>
        <dbReference type="ARBA" id="ARBA00022723"/>
    </source>
</evidence>
<reference evidence="7" key="1">
    <citation type="journal article" date="2020" name="Stud. Mycol.">
        <title>101 Dothideomycetes genomes: a test case for predicting lifestyles and emergence of pathogens.</title>
        <authorList>
            <person name="Haridas S."/>
            <person name="Albert R."/>
            <person name="Binder M."/>
            <person name="Bloem J."/>
            <person name="Labutti K."/>
            <person name="Salamov A."/>
            <person name="Andreopoulos B."/>
            <person name="Baker S."/>
            <person name="Barry K."/>
            <person name="Bills G."/>
            <person name="Bluhm B."/>
            <person name="Cannon C."/>
            <person name="Castanera R."/>
            <person name="Culley D."/>
            <person name="Daum C."/>
            <person name="Ezra D."/>
            <person name="Gonzalez J."/>
            <person name="Henrissat B."/>
            <person name="Kuo A."/>
            <person name="Liang C."/>
            <person name="Lipzen A."/>
            <person name="Lutzoni F."/>
            <person name="Magnuson J."/>
            <person name="Mondo S."/>
            <person name="Nolan M."/>
            <person name="Ohm R."/>
            <person name="Pangilinan J."/>
            <person name="Park H.-J."/>
            <person name="Ramirez L."/>
            <person name="Alfaro M."/>
            <person name="Sun H."/>
            <person name="Tritt A."/>
            <person name="Yoshinaga Y."/>
            <person name="Zwiers L.-H."/>
            <person name="Turgeon B."/>
            <person name="Goodwin S."/>
            <person name="Spatafora J."/>
            <person name="Crous P."/>
            <person name="Grigoriev I."/>
        </authorList>
    </citation>
    <scope>NUCLEOTIDE SEQUENCE</scope>
    <source>
        <strain evidence="7">CBS 107.79</strain>
    </source>
</reference>